<feature type="compositionally biased region" description="Acidic residues" evidence="1">
    <location>
        <begin position="277"/>
        <end position="291"/>
    </location>
</feature>
<feature type="compositionally biased region" description="Pro residues" evidence="1">
    <location>
        <begin position="217"/>
        <end position="242"/>
    </location>
</feature>
<feature type="compositionally biased region" description="Polar residues" evidence="1">
    <location>
        <begin position="204"/>
        <end position="216"/>
    </location>
</feature>
<organism evidence="2 3">
    <name type="scientific">Moelleriella libera RCEF 2490</name>
    <dbReference type="NCBI Taxonomy" id="1081109"/>
    <lineage>
        <taxon>Eukaryota</taxon>
        <taxon>Fungi</taxon>
        <taxon>Dikarya</taxon>
        <taxon>Ascomycota</taxon>
        <taxon>Pezizomycotina</taxon>
        <taxon>Sordariomycetes</taxon>
        <taxon>Hypocreomycetidae</taxon>
        <taxon>Hypocreales</taxon>
        <taxon>Clavicipitaceae</taxon>
        <taxon>Moelleriella</taxon>
    </lineage>
</organism>
<feature type="compositionally biased region" description="Basic residues" evidence="1">
    <location>
        <begin position="295"/>
        <end position="305"/>
    </location>
</feature>
<sequence>MGHPRTKAQLLAAQRGRFTEGSMNDRASAVPPFQFLGPAQQAALERPVHLESQSSFGSTIRDASSHRSRSEAASSEDGKPRRQGIFGLMWEGVRGKLGLGLGPRREDDREKAAAAAAAAPYEEENVGSSSPSRSLHTHVHARAYVNTDGKSQHAQGELPSRESVLASYHELVASGFFSAHATQSARYGPPPPSSSSAAAAAASRPQTSHGGATTSRQPPPQWPLTPLPMPTVDAPRPPPPCRASPSNMCSPASATSSRGTKRAADSPPGHEGRSPLDDDDEHDDEDEDEDESTLRHRFLPKRLRRAGGGGDISLPRLRSIASRKNMRSAVAAARRSLSTGAHYAQHGGGGGGGDVATQQQQQKESIKVVAGPPTPFPPRASAEYARAAAAAAAAAGGAGGSCWRPGESRDANRRMKRPISTRNLRHRAAATSLADRHQCQQPLSVVPDLNRGIPHVPSLPPKFTYGEDRENGSPWRGLRW</sequence>
<accession>A0A167YKM2</accession>
<dbReference type="Proteomes" id="UP000078544">
    <property type="component" value="Unassembled WGS sequence"/>
</dbReference>
<feature type="compositionally biased region" description="Basic and acidic residues" evidence="1">
    <location>
        <begin position="103"/>
        <end position="112"/>
    </location>
</feature>
<gene>
    <name evidence="2" type="ORF">AAL_06704</name>
</gene>
<protein>
    <submittedName>
        <fullName evidence="2">Uncharacterized protein</fullName>
    </submittedName>
</protein>
<feature type="compositionally biased region" description="Basic residues" evidence="1">
    <location>
        <begin position="414"/>
        <end position="424"/>
    </location>
</feature>
<feature type="compositionally biased region" description="Basic and acidic residues" evidence="1">
    <location>
        <begin position="63"/>
        <end position="80"/>
    </location>
</feature>
<comment type="caution">
    <text evidence="2">The sequence shown here is derived from an EMBL/GenBank/DDBJ whole genome shotgun (WGS) entry which is preliminary data.</text>
</comment>
<feature type="region of interest" description="Disordered" evidence="1">
    <location>
        <begin position="181"/>
        <end position="319"/>
    </location>
</feature>
<feature type="region of interest" description="Disordered" evidence="1">
    <location>
        <begin position="331"/>
        <end position="380"/>
    </location>
</feature>
<evidence type="ECO:0000256" key="1">
    <source>
        <dbReference type="SAM" id="MobiDB-lite"/>
    </source>
</evidence>
<name>A0A167YKM2_9HYPO</name>
<feature type="region of interest" description="Disordered" evidence="1">
    <location>
        <begin position="38"/>
        <end position="161"/>
    </location>
</feature>
<feature type="compositionally biased region" description="Basic and acidic residues" evidence="1">
    <location>
        <begin position="262"/>
        <end position="276"/>
    </location>
</feature>
<feature type="region of interest" description="Disordered" evidence="1">
    <location>
        <begin position="395"/>
        <end position="424"/>
    </location>
</feature>
<dbReference type="OrthoDB" id="5226996at2759"/>
<feature type="compositionally biased region" description="Low complexity" evidence="1">
    <location>
        <begin position="194"/>
        <end position="203"/>
    </location>
</feature>
<evidence type="ECO:0000313" key="2">
    <source>
        <dbReference type="EMBL" id="KZZ91468.1"/>
    </source>
</evidence>
<feature type="region of interest" description="Disordered" evidence="1">
    <location>
        <begin position="445"/>
        <end position="480"/>
    </location>
</feature>
<dbReference type="EMBL" id="AZGY01000018">
    <property type="protein sequence ID" value="KZZ91468.1"/>
    <property type="molecule type" value="Genomic_DNA"/>
</dbReference>
<feature type="compositionally biased region" description="Polar residues" evidence="1">
    <location>
        <begin position="247"/>
        <end position="258"/>
    </location>
</feature>
<dbReference type="AlphaFoldDB" id="A0A167YKM2"/>
<proteinExistence type="predicted"/>
<keyword evidence="3" id="KW-1185">Reference proteome</keyword>
<reference evidence="2 3" key="1">
    <citation type="journal article" date="2016" name="Genome Biol. Evol.">
        <title>Divergent and convergent evolution of fungal pathogenicity.</title>
        <authorList>
            <person name="Shang Y."/>
            <person name="Xiao G."/>
            <person name="Zheng P."/>
            <person name="Cen K."/>
            <person name="Zhan S."/>
            <person name="Wang C."/>
        </authorList>
    </citation>
    <scope>NUCLEOTIDE SEQUENCE [LARGE SCALE GENOMIC DNA]</scope>
    <source>
        <strain evidence="2 3">RCEF 2490</strain>
    </source>
</reference>
<evidence type="ECO:0000313" key="3">
    <source>
        <dbReference type="Proteomes" id="UP000078544"/>
    </source>
</evidence>